<dbReference type="OrthoDB" id="5954308at2759"/>
<dbReference type="VEuPathDB" id="AmoebaDB:DICPUDRAFT_95243"/>
<dbReference type="eggNOG" id="ENOG502SC7E">
    <property type="taxonomic scope" value="Eukaryota"/>
</dbReference>
<evidence type="ECO:0000313" key="1">
    <source>
        <dbReference type="EMBL" id="EGC32602.1"/>
    </source>
</evidence>
<name>F0ZTZ4_DICPU</name>
<dbReference type="KEGG" id="dpp:DICPUDRAFT_95243"/>
<dbReference type="PANTHER" id="PTHR36535:SF1">
    <property type="entry name" value="DUF1772 DOMAIN-CONTAINING PROTEIN"/>
    <property type="match status" value="1"/>
</dbReference>
<gene>
    <name evidence="1" type="ORF">DICPUDRAFT_95243</name>
</gene>
<dbReference type="GeneID" id="10508656"/>
<protein>
    <recommendedName>
        <fullName evidence="3">DUF4149 domain-containing protein</fullName>
    </recommendedName>
</protein>
<organism evidence="1 2">
    <name type="scientific">Dictyostelium purpureum</name>
    <name type="common">Slime mold</name>
    <dbReference type="NCBI Taxonomy" id="5786"/>
    <lineage>
        <taxon>Eukaryota</taxon>
        <taxon>Amoebozoa</taxon>
        <taxon>Evosea</taxon>
        <taxon>Eumycetozoa</taxon>
        <taxon>Dictyostelia</taxon>
        <taxon>Dictyosteliales</taxon>
        <taxon>Dictyosteliaceae</taxon>
        <taxon>Dictyostelium</taxon>
    </lineage>
</organism>
<evidence type="ECO:0000313" key="2">
    <source>
        <dbReference type="Proteomes" id="UP000001064"/>
    </source>
</evidence>
<dbReference type="EMBL" id="GL871185">
    <property type="protein sequence ID" value="EGC32602.1"/>
    <property type="molecule type" value="Genomic_DNA"/>
</dbReference>
<dbReference type="PANTHER" id="PTHR36535">
    <property type="entry name" value="YALI0E30327P"/>
    <property type="match status" value="1"/>
</dbReference>
<dbReference type="Proteomes" id="UP000001064">
    <property type="component" value="Unassembled WGS sequence"/>
</dbReference>
<dbReference type="RefSeq" id="XP_003290893.1">
    <property type="nucleotide sequence ID" value="XM_003290845.1"/>
</dbReference>
<dbReference type="Pfam" id="PF08592">
    <property type="entry name" value="Anthrone_oxy"/>
    <property type="match status" value="1"/>
</dbReference>
<evidence type="ECO:0008006" key="3">
    <source>
        <dbReference type="Google" id="ProtNLM"/>
    </source>
</evidence>
<keyword evidence="2" id="KW-1185">Reference proteome</keyword>
<dbReference type="InterPro" id="IPR013901">
    <property type="entry name" value="Anthrone_oxy"/>
</dbReference>
<sequence length="193" mass="20937">MATNHGNSICGLRDCVPILKGIALVTTSLYAGSSLYISMCEHPSRMLLPNEFALKQWKNSIQGAKKLQCGLVALASASSLLTFGSIANAICHATATTSNAISDSVRHCCHCKGTTWLASGLLMASIVPISKLCMEPICKQLNSNTIDTFDDSTRQLLNKWGKCNWVKTLISLGAVSLLYCKLFRHSHIFLTTK</sequence>
<accession>F0ZTZ4</accession>
<reference evidence="2" key="1">
    <citation type="journal article" date="2011" name="Genome Biol.">
        <title>Comparative genomics of the social amoebae Dictyostelium discoideum and Dictyostelium purpureum.</title>
        <authorList>
            <consortium name="US DOE Joint Genome Institute (JGI-PGF)"/>
            <person name="Sucgang R."/>
            <person name="Kuo A."/>
            <person name="Tian X."/>
            <person name="Salerno W."/>
            <person name="Parikh A."/>
            <person name="Feasley C.L."/>
            <person name="Dalin E."/>
            <person name="Tu H."/>
            <person name="Huang E."/>
            <person name="Barry K."/>
            <person name="Lindquist E."/>
            <person name="Shapiro H."/>
            <person name="Bruce D."/>
            <person name="Schmutz J."/>
            <person name="Salamov A."/>
            <person name="Fey P."/>
            <person name="Gaudet P."/>
            <person name="Anjard C."/>
            <person name="Babu M.M."/>
            <person name="Basu S."/>
            <person name="Bushmanova Y."/>
            <person name="van der Wel H."/>
            <person name="Katoh-Kurasawa M."/>
            <person name="Dinh C."/>
            <person name="Coutinho P.M."/>
            <person name="Saito T."/>
            <person name="Elias M."/>
            <person name="Schaap P."/>
            <person name="Kay R.R."/>
            <person name="Henrissat B."/>
            <person name="Eichinger L."/>
            <person name="Rivero F."/>
            <person name="Putnam N.H."/>
            <person name="West C.M."/>
            <person name="Loomis W.F."/>
            <person name="Chisholm R.L."/>
            <person name="Shaulsky G."/>
            <person name="Strassmann J.E."/>
            <person name="Queller D.C."/>
            <person name="Kuspa A."/>
            <person name="Grigoriev I.V."/>
        </authorList>
    </citation>
    <scope>NUCLEOTIDE SEQUENCE [LARGE SCALE GENOMIC DNA]</scope>
    <source>
        <strain evidence="2">QSDP1</strain>
    </source>
</reference>
<proteinExistence type="predicted"/>
<dbReference type="AlphaFoldDB" id="F0ZTZ4"/>
<dbReference type="InParanoid" id="F0ZTZ4"/>